<reference evidence="2" key="1">
    <citation type="journal article" date="2020" name="Stud. Mycol.">
        <title>101 Dothideomycetes genomes: a test case for predicting lifestyles and emergence of pathogens.</title>
        <authorList>
            <person name="Haridas S."/>
            <person name="Albert R."/>
            <person name="Binder M."/>
            <person name="Bloem J."/>
            <person name="Labutti K."/>
            <person name="Salamov A."/>
            <person name="Andreopoulos B."/>
            <person name="Baker S."/>
            <person name="Barry K."/>
            <person name="Bills G."/>
            <person name="Bluhm B."/>
            <person name="Cannon C."/>
            <person name="Castanera R."/>
            <person name="Culley D."/>
            <person name="Daum C."/>
            <person name="Ezra D."/>
            <person name="Gonzalez J."/>
            <person name="Henrissat B."/>
            <person name="Kuo A."/>
            <person name="Liang C."/>
            <person name="Lipzen A."/>
            <person name="Lutzoni F."/>
            <person name="Magnuson J."/>
            <person name="Mondo S."/>
            <person name="Nolan M."/>
            <person name="Ohm R."/>
            <person name="Pangilinan J."/>
            <person name="Park H.-J."/>
            <person name="Ramirez L."/>
            <person name="Alfaro M."/>
            <person name="Sun H."/>
            <person name="Tritt A."/>
            <person name="Yoshinaga Y."/>
            <person name="Zwiers L.-H."/>
            <person name="Turgeon B."/>
            <person name="Goodwin S."/>
            <person name="Spatafora J."/>
            <person name="Crous P."/>
            <person name="Grigoriev I."/>
        </authorList>
    </citation>
    <scope>NUCLEOTIDE SEQUENCE</scope>
    <source>
        <strain evidence="2">CBS 675.92</strain>
    </source>
</reference>
<dbReference type="AlphaFoldDB" id="A0A6A5UEQ9"/>
<keyword evidence="1" id="KW-0472">Membrane</keyword>
<organism evidence="2 3">
    <name type="scientific">Byssothecium circinans</name>
    <dbReference type="NCBI Taxonomy" id="147558"/>
    <lineage>
        <taxon>Eukaryota</taxon>
        <taxon>Fungi</taxon>
        <taxon>Dikarya</taxon>
        <taxon>Ascomycota</taxon>
        <taxon>Pezizomycotina</taxon>
        <taxon>Dothideomycetes</taxon>
        <taxon>Pleosporomycetidae</taxon>
        <taxon>Pleosporales</taxon>
        <taxon>Massarineae</taxon>
        <taxon>Massarinaceae</taxon>
        <taxon>Byssothecium</taxon>
    </lineage>
</organism>
<keyword evidence="3" id="KW-1185">Reference proteome</keyword>
<dbReference type="Proteomes" id="UP000800035">
    <property type="component" value="Unassembled WGS sequence"/>
</dbReference>
<evidence type="ECO:0000313" key="3">
    <source>
        <dbReference type="Proteomes" id="UP000800035"/>
    </source>
</evidence>
<feature type="transmembrane region" description="Helical" evidence="1">
    <location>
        <begin position="65"/>
        <end position="88"/>
    </location>
</feature>
<sequence>MPPPRLRTLTTTLLYFLTLFILPTTCAPSYLTNPYSTERLPTPTSSHNDPTPFTQWVEYLQHQRWVLLATWLIFIFDALSCAVMLWLWIAGWEQAMERCDGWVGLIFCCLGGRRRRYVFPF</sequence>
<evidence type="ECO:0000313" key="2">
    <source>
        <dbReference type="EMBL" id="KAF1963395.1"/>
    </source>
</evidence>
<gene>
    <name evidence="2" type="ORF">CC80DRAFT_541329</name>
</gene>
<accession>A0A6A5UEQ9</accession>
<keyword evidence="1" id="KW-1133">Transmembrane helix</keyword>
<keyword evidence="1" id="KW-0812">Transmembrane</keyword>
<evidence type="ECO:0000256" key="1">
    <source>
        <dbReference type="SAM" id="Phobius"/>
    </source>
</evidence>
<feature type="transmembrane region" description="Helical" evidence="1">
    <location>
        <begin position="12"/>
        <end position="31"/>
    </location>
</feature>
<proteinExistence type="predicted"/>
<protein>
    <submittedName>
        <fullName evidence="2">Uncharacterized protein</fullName>
    </submittedName>
</protein>
<name>A0A6A5UEQ9_9PLEO</name>
<dbReference type="EMBL" id="ML976977">
    <property type="protein sequence ID" value="KAF1963395.1"/>
    <property type="molecule type" value="Genomic_DNA"/>
</dbReference>